<evidence type="ECO:0000313" key="1">
    <source>
        <dbReference type="EMBL" id="HAF1588287.1"/>
    </source>
</evidence>
<dbReference type="EMBL" id="DAAUKS010000001">
    <property type="protein sequence ID" value="HAF1588287.1"/>
    <property type="molecule type" value="Genomic_DNA"/>
</dbReference>
<gene>
    <name evidence="1" type="ORF">G8M43_000385</name>
    <name evidence="2" type="ORF">G8N81_001718</name>
</gene>
<organism evidence="1">
    <name type="scientific">Salmonella enterica</name>
    <name type="common">Salmonella choleraesuis</name>
    <dbReference type="NCBI Taxonomy" id="28901"/>
    <lineage>
        <taxon>Bacteria</taxon>
        <taxon>Pseudomonadati</taxon>
        <taxon>Pseudomonadota</taxon>
        <taxon>Gammaproteobacteria</taxon>
        <taxon>Enterobacterales</taxon>
        <taxon>Enterobacteriaceae</taxon>
        <taxon>Salmonella</taxon>
    </lineage>
</organism>
<protein>
    <submittedName>
        <fullName evidence="1">Uncharacterized protein</fullName>
    </submittedName>
</protein>
<name>A0A742TT45_SALER</name>
<comment type="caution">
    <text evidence="1">The sequence shown here is derived from an EMBL/GenBank/DDBJ whole genome shotgun (WGS) entry which is preliminary data.</text>
</comment>
<reference evidence="1" key="2">
    <citation type="submission" date="2020-02" db="EMBL/GenBank/DDBJ databases">
        <authorList>
            <consortium name="NCBI Pathogen Detection Project"/>
        </authorList>
    </citation>
    <scope>NUCLEOTIDE SEQUENCE</scope>
    <source>
        <strain evidence="1">MA.112 KAK-S</strain>
        <strain evidence="2">MA.153 KAK-3</strain>
    </source>
</reference>
<dbReference type="AlphaFoldDB" id="A0A742TT45"/>
<reference evidence="1" key="1">
    <citation type="journal article" date="2018" name="Genome Biol.">
        <title>SKESA: strategic k-mer extension for scrupulous assemblies.</title>
        <authorList>
            <person name="Souvorov A."/>
            <person name="Agarwala R."/>
            <person name="Lipman D.J."/>
        </authorList>
    </citation>
    <scope>NUCLEOTIDE SEQUENCE</scope>
    <source>
        <strain evidence="1">MA.112 KAK-S</strain>
        <strain evidence="2">MA.153 KAK-3</strain>
    </source>
</reference>
<dbReference type="EMBL" id="DAAVSV010000003">
    <property type="protein sequence ID" value="HAF5868484.1"/>
    <property type="molecule type" value="Genomic_DNA"/>
</dbReference>
<proteinExistence type="predicted"/>
<evidence type="ECO:0000313" key="2">
    <source>
        <dbReference type="EMBL" id="HAF5868484.1"/>
    </source>
</evidence>
<sequence length="52" mass="6289">MILQRQEIILLVMKIFITDQQKVELERLHNSSCDGRVRDPCRERSCKVHFLY</sequence>
<accession>A0A742TT45</accession>